<keyword evidence="1" id="KW-1133">Transmembrane helix</keyword>
<protein>
    <submittedName>
        <fullName evidence="2">DUF998 domain-containing protein</fullName>
    </submittedName>
</protein>
<dbReference type="Proteomes" id="UP001500620">
    <property type="component" value="Unassembled WGS sequence"/>
</dbReference>
<name>A0ABP8D2L5_9ACTN</name>
<feature type="transmembrane region" description="Helical" evidence="1">
    <location>
        <begin position="90"/>
        <end position="109"/>
    </location>
</feature>
<feature type="transmembrane region" description="Helical" evidence="1">
    <location>
        <begin position="146"/>
        <end position="167"/>
    </location>
</feature>
<evidence type="ECO:0000313" key="2">
    <source>
        <dbReference type="EMBL" id="GAA4246399.1"/>
    </source>
</evidence>
<dbReference type="RefSeq" id="WP_345123110.1">
    <property type="nucleotide sequence ID" value="NZ_BAABAT010000003.1"/>
</dbReference>
<reference evidence="3" key="1">
    <citation type="journal article" date="2019" name="Int. J. Syst. Evol. Microbiol.">
        <title>The Global Catalogue of Microorganisms (GCM) 10K type strain sequencing project: providing services to taxonomists for standard genome sequencing and annotation.</title>
        <authorList>
            <consortium name="The Broad Institute Genomics Platform"/>
            <consortium name="The Broad Institute Genome Sequencing Center for Infectious Disease"/>
            <person name="Wu L."/>
            <person name="Ma J."/>
        </authorList>
    </citation>
    <scope>NUCLEOTIDE SEQUENCE [LARGE SCALE GENOMIC DNA]</scope>
    <source>
        <strain evidence="3">JCM 17441</strain>
    </source>
</reference>
<dbReference type="InterPro" id="IPR009339">
    <property type="entry name" value="DUF998"/>
</dbReference>
<evidence type="ECO:0000313" key="3">
    <source>
        <dbReference type="Proteomes" id="UP001500620"/>
    </source>
</evidence>
<accession>A0ABP8D2L5</accession>
<keyword evidence="3" id="KW-1185">Reference proteome</keyword>
<organism evidence="2 3">
    <name type="scientific">Dactylosporangium darangshiense</name>
    <dbReference type="NCBI Taxonomy" id="579108"/>
    <lineage>
        <taxon>Bacteria</taxon>
        <taxon>Bacillati</taxon>
        <taxon>Actinomycetota</taxon>
        <taxon>Actinomycetes</taxon>
        <taxon>Micromonosporales</taxon>
        <taxon>Micromonosporaceae</taxon>
        <taxon>Dactylosporangium</taxon>
    </lineage>
</organism>
<comment type="caution">
    <text evidence="2">The sequence shown here is derived from an EMBL/GenBank/DDBJ whole genome shotgun (WGS) entry which is preliminary data.</text>
</comment>
<sequence>MRRDAAAGYAIWSSAAAPVLLIGGWTVAAALQPAASLQRDGYDSLRDTISALAGYGATDRWVMTLALLGVGICHLVTARGLRPIATPARVMLAVGGAATVAVAALPLPVAGTSGAHQAAATLAFACLALWPALWRHAGGRLPRPPATVMIPATLAMVALVLLFTVALGTGRLVGLAERLASGAEAVWPLATVLLLRRPAMHAALLG</sequence>
<dbReference type="EMBL" id="BAABAT010000003">
    <property type="protein sequence ID" value="GAA4246399.1"/>
    <property type="molecule type" value="Genomic_DNA"/>
</dbReference>
<feature type="transmembrane region" description="Helical" evidence="1">
    <location>
        <begin position="115"/>
        <end position="134"/>
    </location>
</feature>
<gene>
    <name evidence="2" type="ORF">GCM10022255_017460</name>
</gene>
<dbReference type="Pfam" id="PF06197">
    <property type="entry name" value="DUF998"/>
    <property type="match status" value="1"/>
</dbReference>
<feature type="transmembrane region" description="Helical" evidence="1">
    <location>
        <begin position="61"/>
        <end position="78"/>
    </location>
</feature>
<proteinExistence type="predicted"/>
<keyword evidence="1" id="KW-0812">Transmembrane</keyword>
<feature type="transmembrane region" description="Helical" evidence="1">
    <location>
        <begin position="7"/>
        <end position="31"/>
    </location>
</feature>
<keyword evidence="1" id="KW-0472">Membrane</keyword>
<evidence type="ECO:0000256" key="1">
    <source>
        <dbReference type="SAM" id="Phobius"/>
    </source>
</evidence>